<accession>A0A8C0C441</accession>
<dbReference type="SMART" id="SM00228">
    <property type="entry name" value="PDZ"/>
    <property type="match status" value="3"/>
</dbReference>
<sequence length="1033" mass="113151">LIAVFDEQEPLHKIESPSGNPAGRQSPDAFETEVAAQLAVFKPVGGEIEVTPSALKLGTPLLVRRSSDPAPSPPADAQPSASHPSGQSLKPVIPNSTQDLEDGEVMNGVQTELLTSPKTMDALSNMTRTVEISGEGGPLGIHVVPFFSSLSGRILGLFIRGIEENSRSKREGLFHENECIVKINSVDLVDKTFAQAQDVFRQAMKSPSVLLRVLPPQNREQYEKSVIGPLNIFGNNDGVLRTKVPPPVHGKSGIKTVNLTGTSSPEEDASASLQQSKSPRVPRLGRKPSSPSLSPLMGFGSKKNAKKIKIDLKKGPEGLGFTVVTRDSSIHGPGPIFVKNILPKGAAIKDGRLQSGDRILEVNGRDVTGRTQEELVAMLRSTKQGETASLVIARQEGTFLPRELKGERDCYALSLETTEQLTFEIPLNDSGSAGLGVSLKGNKSRETGTDLGIFIKSIIHGGAAFKDGRLQVNDQLIAVNGESLLGKSNHEAMETLRRSMSMEGNIRGMIQLVILRRPGRPLEEPAECGAFSKPCFENCQNAVTTSRRNDNSTLHPFGTYSPQSKQKELLLPNDGWAESGGPSPPPPHPVLELGLEDYSHSSGVDSAVFFPDQRLNFRSVTPDGQPESMNLKASKSMDLVPDESKVHSLAGHKSDGLSDKSSHSGQGALNYESAPQGNSELENAENKARKEKGKLKVKEKKQKEGNEDPERKIKRKGFGAMLRFGKKKDDKGGKAEQKGPLKHGGLREEELEKMKEERERIGAKHQELREKQARGLIDYAAGAIGSLHDMDDDEMDPNYARVNHFREPCASANVYRSPSPPRTGPLGYPRDGRPLSPERDHLEGLYAKVIKPYHPPVPVDSGRPMSGSTDRIQKLRRRRARPDYDLHWVSGKGPDGNAHNLRFEGMERQYASLPRGGQADPVDYLTAAPRGLYKERELPYYPGVHPVHPPKGSYPRPPDLRITDLRYPQYYPPPPAPQHKGPFRQDVPPSPPQHHRVPAYPEMGRPVPRGGSPDRYPYRMQDPRQKNPMTAAV</sequence>
<feature type="region of interest" description="Disordered" evidence="6">
    <location>
        <begin position="618"/>
        <end position="768"/>
    </location>
</feature>
<feature type="compositionally biased region" description="Basic and acidic residues" evidence="6">
    <location>
        <begin position="701"/>
        <end position="711"/>
    </location>
</feature>
<feature type="compositionally biased region" description="Polar residues" evidence="6">
    <location>
        <begin position="255"/>
        <end position="264"/>
    </location>
</feature>
<evidence type="ECO:0000256" key="2">
    <source>
        <dbReference type="ARBA" id="ARBA00064457"/>
    </source>
</evidence>
<dbReference type="GO" id="GO:0030010">
    <property type="term" value="P:establishment of cell polarity"/>
    <property type="evidence" value="ECO:0007669"/>
    <property type="project" value="TreeGrafter"/>
</dbReference>
<reference evidence="8" key="1">
    <citation type="submission" date="2023-09" db="UniProtKB">
        <authorList>
            <consortium name="Ensembl"/>
        </authorList>
    </citation>
    <scope>IDENTIFICATION</scope>
</reference>
<feature type="region of interest" description="Disordered" evidence="6">
    <location>
        <begin position="59"/>
        <end position="100"/>
    </location>
</feature>
<dbReference type="GO" id="GO:0045197">
    <property type="term" value="P:establishment or maintenance of epithelial cell apical/basal polarity"/>
    <property type="evidence" value="ECO:0007669"/>
    <property type="project" value="TreeGrafter"/>
</dbReference>
<dbReference type="GeneTree" id="ENSGT00950000183214"/>
<feature type="compositionally biased region" description="Polar residues" evidence="6">
    <location>
        <begin position="663"/>
        <end position="681"/>
    </location>
</feature>
<proteinExistence type="predicted"/>
<dbReference type="GO" id="GO:0005912">
    <property type="term" value="C:adherens junction"/>
    <property type="evidence" value="ECO:0007669"/>
    <property type="project" value="TreeGrafter"/>
</dbReference>
<feature type="region of interest" description="Disordered" evidence="6">
    <location>
        <begin position="572"/>
        <end position="594"/>
    </location>
</feature>
<dbReference type="GO" id="GO:0008104">
    <property type="term" value="P:intracellular protein localization"/>
    <property type="evidence" value="ECO:0007669"/>
    <property type="project" value="TreeGrafter"/>
</dbReference>
<feature type="compositionally biased region" description="Basic and acidic residues" evidence="6">
    <location>
        <begin position="642"/>
        <end position="662"/>
    </location>
</feature>
<feature type="region of interest" description="Disordered" evidence="6">
    <location>
        <begin position="545"/>
        <end position="564"/>
    </location>
</feature>
<evidence type="ECO:0000256" key="3">
    <source>
        <dbReference type="ARBA" id="ARBA00071372"/>
    </source>
</evidence>
<feature type="region of interest" description="Disordered" evidence="6">
    <location>
        <begin position="944"/>
        <end position="1033"/>
    </location>
</feature>
<feature type="compositionally biased region" description="Basic and acidic residues" evidence="6">
    <location>
        <begin position="727"/>
        <end position="768"/>
    </location>
</feature>
<dbReference type="GO" id="GO:0005938">
    <property type="term" value="C:cell cortex"/>
    <property type="evidence" value="ECO:0007669"/>
    <property type="project" value="TreeGrafter"/>
</dbReference>
<dbReference type="PANTHER" id="PTHR16484">
    <property type="entry name" value="PARTITIONING DEFECTIVE 3 RELATED"/>
    <property type="match status" value="1"/>
</dbReference>
<feature type="region of interest" description="Disordered" evidence="6">
    <location>
        <begin position="1"/>
        <end position="30"/>
    </location>
</feature>
<dbReference type="PROSITE" id="PS50106">
    <property type="entry name" value="PDZ"/>
    <property type="match status" value="3"/>
</dbReference>
<dbReference type="InterPro" id="IPR052213">
    <property type="entry name" value="PAR3"/>
</dbReference>
<evidence type="ECO:0000256" key="1">
    <source>
        <dbReference type="ARBA" id="ARBA00055389"/>
    </source>
</evidence>
<dbReference type="CDD" id="cd23058">
    <property type="entry name" value="PDZ2_Par3-like"/>
    <property type="match status" value="1"/>
</dbReference>
<name>A0A8C0C441_BALMU</name>
<dbReference type="Pfam" id="PF00595">
    <property type="entry name" value="PDZ"/>
    <property type="match status" value="2"/>
</dbReference>
<gene>
    <name evidence="8" type="primary">PARD3B</name>
</gene>
<feature type="compositionally biased region" description="Basic residues" evidence="6">
    <location>
        <begin position="689"/>
        <end position="700"/>
    </location>
</feature>
<dbReference type="PANTHER" id="PTHR16484:SF4">
    <property type="entry name" value="PARTITIONING DEFECTIVE 3 HOMOLOG B"/>
    <property type="match status" value="1"/>
</dbReference>
<dbReference type="AlphaFoldDB" id="A0A8C0C441"/>
<feature type="region of interest" description="Disordered" evidence="6">
    <location>
        <begin position="853"/>
        <end position="900"/>
    </location>
</feature>
<organism evidence="8">
    <name type="scientific">Balaenoptera musculus</name>
    <name type="common">Blue whale</name>
    <dbReference type="NCBI Taxonomy" id="9771"/>
    <lineage>
        <taxon>Eukaryota</taxon>
        <taxon>Metazoa</taxon>
        <taxon>Chordata</taxon>
        <taxon>Craniata</taxon>
        <taxon>Vertebrata</taxon>
        <taxon>Euteleostomi</taxon>
        <taxon>Mammalia</taxon>
        <taxon>Eutheria</taxon>
        <taxon>Laurasiatheria</taxon>
        <taxon>Artiodactyla</taxon>
        <taxon>Whippomorpha</taxon>
        <taxon>Cetacea</taxon>
        <taxon>Mysticeti</taxon>
        <taxon>Balaenopteridae</taxon>
        <taxon>Balaenoptera</taxon>
    </lineage>
</organism>
<dbReference type="FunFam" id="2.30.42.10:FF:000078">
    <property type="entry name" value="Partitioning defective 3 homolog B"/>
    <property type="match status" value="1"/>
</dbReference>
<comment type="subunit">
    <text evidence="2">Interacts with PARD6B. Interacts with INSC/inscuteable.</text>
</comment>
<evidence type="ECO:0000256" key="6">
    <source>
        <dbReference type="SAM" id="MobiDB-lite"/>
    </source>
</evidence>
<dbReference type="GO" id="GO:0000226">
    <property type="term" value="P:microtubule cytoskeleton organization"/>
    <property type="evidence" value="ECO:0007669"/>
    <property type="project" value="TreeGrafter"/>
</dbReference>
<comment type="function">
    <text evidence="1">Putative adapter protein involved in asymmetrical cell division and cell polarization processes. May play a role in the formation of epithelial tight junctions.</text>
</comment>
<dbReference type="GO" id="GO:0035091">
    <property type="term" value="F:phosphatidylinositol binding"/>
    <property type="evidence" value="ECO:0007669"/>
    <property type="project" value="TreeGrafter"/>
</dbReference>
<protein>
    <recommendedName>
        <fullName evidence="3">Partitioning defective 3 homolog B</fullName>
    </recommendedName>
    <alternativeName>
        <fullName evidence="4">PAR3-beta</fullName>
    </alternativeName>
    <alternativeName>
        <fullName evidence="5">Partitioning defective 3-like protein</fullName>
    </alternativeName>
</protein>
<feature type="domain" description="PDZ" evidence="7">
    <location>
        <begin position="424"/>
        <end position="499"/>
    </location>
</feature>
<dbReference type="GO" id="GO:0016324">
    <property type="term" value="C:apical plasma membrane"/>
    <property type="evidence" value="ECO:0007669"/>
    <property type="project" value="TreeGrafter"/>
</dbReference>
<dbReference type="InterPro" id="IPR001478">
    <property type="entry name" value="PDZ"/>
</dbReference>
<evidence type="ECO:0000259" key="7">
    <source>
        <dbReference type="PROSITE" id="PS50106"/>
    </source>
</evidence>
<dbReference type="FunFam" id="2.30.42.10:FF:000011">
    <property type="entry name" value="partitioning defective 3 homolog isoform X1"/>
    <property type="match status" value="1"/>
</dbReference>
<dbReference type="FunFam" id="2.30.42.10:FF:000117">
    <property type="entry name" value="partitioning defective 3 homolog B isoform X2"/>
    <property type="match status" value="1"/>
</dbReference>
<feature type="compositionally biased region" description="Basic and acidic residues" evidence="6">
    <location>
        <begin position="830"/>
        <end position="839"/>
    </location>
</feature>
<feature type="region of interest" description="Disordered" evidence="6">
    <location>
        <begin position="244"/>
        <end position="300"/>
    </location>
</feature>
<dbReference type="CDD" id="cd23059">
    <property type="entry name" value="PDZ3_Par3-like"/>
    <property type="match status" value="1"/>
</dbReference>
<evidence type="ECO:0000256" key="4">
    <source>
        <dbReference type="ARBA" id="ARBA00080501"/>
    </source>
</evidence>
<dbReference type="GO" id="GO:0043296">
    <property type="term" value="C:apical junction complex"/>
    <property type="evidence" value="ECO:0007669"/>
    <property type="project" value="TreeGrafter"/>
</dbReference>
<evidence type="ECO:0000256" key="5">
    <source>
        <dbReference type="ARBA" id="ARBA00080550"/>
    </source>
</evidence>
<feature type="domain" description="PDZ" evidence="7">
    <location>
        <begin position="127"/>
        <end position="215"/>
    </location>
</feature>
<dbReference type="CDD" id="cd06691">
    <property type="entry name" value="PDZ1_Par3-like"/>
    <property type="match status" value="1"/>
</dbReference>
<dbReference type="Gene3D" id="2.30.42.10">
    <property type="match status" value="3"/>
</dbReference>
<dbReference type="GO" id="GO:0007155">
    <property type="term" value="P:cell adhesion"/>
    <property type="evidence" value="ECO:0007669"/>
    <property type="project" value="TreeGrafter"/>
</dbReference>
<dbReference type="InterPro" id="IPR036034">
    <property type="entry name" value="PDZ_sf"/>
</dbReference>
<feature type="region of interest" description="Disordered" evidence="6">
    <location>
        <begin position="811"/>
        <end position="839"/>
    </location>
</feature>
<feature type="domain" description="PDZ" evidence="7">
    <location>
        <begin position="309"/>
        <end position="382"/>
    </location>
</feature>
<dbReference type="Ensembl" id="ENSBMST00010000559.1">
    <property type="protein sequence ID" value="ENSBMSP00010000511.1"/>
    <property type="gene ID" value="ENSBMSG00010000409.1"/>
</dbReference>
<evidence type="ECO:0000313" key="8">
    <source>
        <dbReference type="Ensembl" id="ENSBMSP00010000511.1"/>
    </source>
</evidence>
<dbReference type="SUPFAM" id="SSF50156">
    <property type="entry name" value="PDZ domain-like"/>
    <property type="match status" value="3"/>
</dbReference>
<dbReference type="GO" id="GO:0051660">
    <property type="term" value="P:establishment of centrosome localization"/>
    <property type="evidence" value="ECO:0007669"/>
    <property type="project" value="TreeGrafter"/>
</dbReference>